<evidence type="ECO:0000313" key="2">
    <source>
        <dbReference type="Proteomes" id="UP000177596"/>
    </source>
</evidence>
<reference evidence="1 2" key="1">
    <citation type="journal article" date="2016" name="Nat. Commun.">
        <title>Thousands of microbial genomes shed light on interconnected biogeochemical processes in an aquifer system.</title>
        <authorList>
            <person name="Anantharaman K."/>
            <person name="Brown C.T."/>
            <person name="Hug L.A."/>
            <person name="Sharon I."/>
            <person name="Castelle C.J."/>
            <person name="Probst A.J."/>
            <person name="Thomas B.C."/>
            <person name="Singh A."/>
            <person name="Wilkins M.J."/>
            <person name="Karaoz U."/>
            <person name="Brodie E.L."/>
            <person name="Williams K.H."/>
            <person name="Hubbard S.S."/>
            <person name="Banfield J.F."/>
        </authorList>
    </citation>
    <scope>NUCLEOTIDE SEQUENCE [LARGE SCALE GENOMIC DNA]</scope>
</reference>
<organism evidence="1 2">
    <name type="scientific">Candidatus Woesebacteria bacterium RIFOXYD1_FULL_43_18</name>
    <dbReference type="NCBI Taxonomy" id="1802551"/>
    <lineage>
        <taxon>Bacteria</taxon>
        <taxon>Candidatus Woeseibacteriota</taxon>
    </lineage>
</organism>
<evidence type="ECO:0000313" key="1">
    <source>
        <dbReference type="EMBL" id="OGM88295.1"/>
    </source>
</evidence>
<protein>
    <submittedName>
        <fullName evidence="1">Uncharacterized protein</fullName>
    </submittedName>
</protein>
<accession>A0A1F8DKH6</accession>
<sequence>MDERETRPSVNRKTVYAYLRQEIAHMESLDIIVEEYDEMVKDAQEKLGIFPAPIKPENIRLS</sequence>
<comment type="caution">
    <text evidence="1">The sequence shown here is derived from an EMBL/GenBank/DDBJ whole genome shotgun (WGS) entry which is preliminary data.</text>
</comment>
<dbReference type="AlphaFoldDB" id="A0A1F8DKH6"/>
<dbReference type="Proteomes" id="UP000177596">
    <property type="component" value="Unassembled WGS sequence"/>
</dbReference>
<gene>
    <name evidence="1" type="ORF">A2573_02675</name>
</gene>
<dbReference type="EMBL" id="MGIL01000013">
    <property type="protein sequence ID" value="OGM88295.1"/>
    <property type="molecule type" value="Genomic_DNA"/>
</dbReference>
<proteinExistence type="predicted"/>
<name>A0A1F8DKH6_9BACT</name>